<gene>
    <name evidence="1" type="ORF">ICL16_44125</name>
</gene>
<sequence>MSNASLAPQKKYLASSWQYYEIWLKIEKILYALPNYFESEIVVKGVNPTDLYAVGSLFSTAIEYSLVNVLNKTRNVWDTNNLYPAFTFKRQSQTFPDVLLVDASNKNSIIFGIELKAWYALSKEGEPSFRFKIDPDSCAEADLLVVVPWLLSEVTSGKPVLLSPFVELAKYAAECRNFYWIESRIQAGKNAKIDRPVPQYRKPYPAAKEKASDSAQDDSGNNFGRIARTGQGNLLQDYLNEIQNQEYLGIKIKHWIKIFKAIAEGRDDQQIDSALNRVLKDVQQDVAISDEDSP</sequence>
<protein>
    <recommendedName>
        <fullName evidence="3">Restriction endonuclease</fullName>
    </recommendedName>
</protein>
<evidence type="ECO:0000313" key="1">
    <source>
        <dbReference type="EMBL" id="MBD2778854.1"/>
    </source>
</evidence>
<evidence type="ECO:0008006" key="3">
    <source>
        <dbReference type="Google" id="ProtNLM"/>
    </source>
</evidence>
<dbReference type="AlphaFoldDB" id="A0A8J6XLZ1"/>
<dbReference type="RefSeq" id="WP_190839018.1">
    <property type="nucleotide sequence ID" value="NZ_CAWPPI010000134.1"/>
</dbReference>
<dbReference type="EMBL" id="JACXAE010000134">
    <property type="protein sequence ID" value="MBD2778854.1"/>
    <property type="molecule type" value="Genomic_DNA"/>
</dbReference>
<reference evidence="1" key="1">
    <citation type="submission" date="2020-09" db="EMBL/GenBank/DDBJ databases">
        <title>Iningainema tapete sp. nov. (Scytonemataceae, Cyanobacteria) from greenhouses in central Florida (USA) produces two types of nodularin with biosynthetic potential for microcystin-LR and anabaenopeptins.</title>
        <authorList>
            <person name="Berthold D.E."/>
            <person name="Lefler F.W."/>
            <person name="Huang I.-S."/>
            <person name="Abdulla H."/>
            <person name="Zimba P.V."/>
            <person name="Laughinghouse H.D. IV."/>
        </authorList>
    </citation>
    <scope>NUCLEOTIDE SEQUENCE</scope>
    <source>
        <strain evidence="1">BLCCT55</strain>
    </source>
</reference>
<dbReference type="Proteomes" id="UP000629098">
    <property type="component" value="Unassembled WGS sequence"/>
</dbReference>
<proteinExistence type="predicted"/>
<organism evidence="1 2">
    <name type="scientific">Iningainema tapete BLCC-T55</name>
    <dbReference type="NCBI Taxonomy" id="2748662"/>
    <lineage>
        <taxon>Bacteria</taxon>
        <taxon>Bacillati</taxon>
        <taxon>Cyanobacteriota</taxon>
        <taxon>Cyanophyceae</taxon>
        <taxon>Nostocales</taxon>
        <taxon>Scytonemataceae</taxon>
        <taxon>Iningainema tapete</taxon>
    </lineage>
</organism>
<keyword evidence="2" id="KW-1185">Reference proteome</keyword>
<evidence type="ECO:0000313" key="2">
    <source>
        <dbReference type="Proteomes" id="UP000629098"/>
    </source>
</evidence>
<comment type="caution">
    <text evidence="1">The sequence shown here is derived from an EMBL/GenBank/DDBJ whole genome shotgun (WGS) entry which is preliminary data.</text>
</comment>
<name>A0A8J6XLZ1_9CYAN</name>
<accession>A0A8J6XLZ1</accession>